<organism evidence="8 9">
    <name type="scientific">Batrachochytrium salamandrivorans</name>
    <dbReference type="NCBI Taxonomy" id="1357716"/>
    <lineage>
        <taxon>Eukaryota</taxon>
        <taxon>Fungi</taxon>
        <taxon>Fungi incertae sedis</taxon>
        <taxon>Chytridiomycota</taxon>
        <taxon>Chytridiomycota incertae sedis</taxon>
        <taxon>Chytridiomycetes</taxon>
        <taxon>Rhizophydiales</taxon>
        <taxon>Rhizophydiales incertae sedis</taxon>
        <taxon>Batrachochytrium</taxon>
    </lineage>
</organism>
<dbReference type="Pfam" id="PF04869">
    <property type="entry name" value="Uso1_p115_head"/>
    <property type="match status" value="1"/>
</dbReference>
<comment type="subcellular location">
    <subcellularLocation>
        <location evidence="1">Golgi apparatus</location>
    </subcellularLocation>
</comment>
<keyword evidence="9" id="KW-1185">Reference proteome</keyword>
<name>A0ABQ8EXT5_9FUNG</name>
<evidence type="ECO:0000256" key="2">
    <source>
        <dbReference type="ARBA" id="ARBA00023034"/>
    </source>
</evidence>
<evidence type="ECO:0000259" key="7">
    <source>
        <dbReference type="Pfam" id="PF04871"/>
    </source>
</evidence>
<dbReference type="InterPro" id="IPR011989">
    <property type="entry name" value="ARM-like"/>
</dbReference>
<comment type="caution">
    <text evidence="8">The sequence shown here is derived from an EMBL/GenBank/DDBJ whole genome shotgun (WGS) entry which is preliminary data.</text>
</comment>
<dbReference type="PANTHER" id="PTHR10013">
    <property type="entry name" value="GENERAL VESICULAR TRANSPORT FACTOR P115"/>
    <property type="match status" value="1"/>
</dbReference>
<reference evidence="8 9" key="1">
    <citation type="submission" date="2021-02" db="EMBL/GenBank/DDBJ databases">
        <title>Variation within the Batrachochytrium salamandrivorans European outbreak.</title>
        <authorList>
            <person name="Kelly M."/>
            <person name="Pasmans F."/>
            <person name="Shea T.P."/>
            <person name="Munoz J.F."/>
            <person name="Carranza S."/>
            <person name="Cuomo C.A."/>
            <person name="Martel A."/>
        </authorList>
    </citation>
    <scope>NUCLEOTIDE SEQUENCE [LARGE SCALE GENOMIC DNA]</scope>
    <source>
        <strain evidence="8 9">AMFP18/2</strain>
    </source>
</reference>
<evidence type="ECO:0000259" key="6">
    <source>
        <dbReference type="Pfam" id="PF04869"/>
    </source>
</evidence>
<evidence type="ECO:0008006" key="10">
    <source>
        <dbReference type="Google" id="ProtNLM"/>
    </source>
</evidence>
<dbReference type="InterPro" id="IPR016024">
    <property type="entry name" value="ARM-type_fold"/>
</dbReference>
<evidence type="ECO:0000256" key="4">
    <source>
        <dbReference type="SAM" id="Coils"/>
    </source>
</evidence>
<feature type="coiled-coil region" evidence="4">
    <location>
        <begin position="771"/>
        <end position="854"/>
    </location>
</feature>
<feature type="domain" description="Vesicle tethering protein Uso1/P115-like head" evidence="6">
    <location>
        <begin position="406"/>
        <end position="718"/>
    </location>
</feature>
<dbReference type="PANTHER" id="PTHR10013:SF0">
    <property type="entry name" value="GENERAL VESICULAR TRANSPORT FACTOR P115"/>
    <property type="match status" value="1"/>
</dbReference>
<keyword evidence="3 4" id="KW-0175">Coiled coil</keyword>
<evidence type="ECO:0000313" key="9">
    <source>
        <dbReference type="Proteomes" id="UP001648503"/>
    </source>
</evidence>
<gene>
    <name evidence="8" type="ORF">BASA50_010711</name>
</gene>
<feature type="compositionally biased region" description="Polar residues" evidence="5">
    <location>
        <begin position="738"/>
        <end position="750"/>
    </location>
</feature>
<dbReference type="InterPro" id="IPR006953">
    <property type="entry name" value="Vesicle_Uso1_P115_head"/>
</dbReference>
<dbReference type="InterPro" id="IPR006955">
    <property type="entry name" value="Uso1_p115_C"/>
</dbReference>
<accession>A0ABQ8EXT5</accession>
<sequence length="896" mass="99321">MHMIVHRQLGSANRHFGVNQALGVDLDLTFAKTTSTHSTHPTMNFLMSGYSALRGDMGQPQSPQETIDKLCDRVMHSSLLEDRRAAVQVLRGLARDWQLDVGTKSMSALINILKSDRMDIEIIKSTLETLNILCTKAPSTPNAAAAGVSDSNNDVGIMFTEIYTKDAANVTLLLDILAELDFYVRLDTVQFLTTLLQNNGPHLQDCVLTSPMGISRLIDLLDDRREIIRNEGLLLLISLTLSNADIQKIIAFENAFERLLSIILEEGATDGGIIVQDCLQLMHNLLRHNVSNQNLFRETSCIKQLGRLLVSKVLSQDHQGAVDLPLTHERTEWTDQKIANVNSVMELVCILVAPKNPNTVMNQTSLGHAGVIAPLFQLGMALHVPIRVRSQALLTVADTIRGHTVNQDSFGKCVITVVTRPEHVGLPNQKQPSGAPRSSVVGIILVAFGRDDISIRISAAYTFQAYVFKNPDSQLALISTLVPPPADNPNSQLTDSPTSPGSLLVSSILDLDESRKDSFRAWFALSMLLHLLKDNRQAKETAAMIKFEEGDEHISLLHKCMFTLLYANREGVHLRVQIGLWSLLAVWLYDCPRAVREFLNEGTNMQFLVEQINQSSGVNPVTQGLAAYILGLCYEFNDDSEPVFSRANVQGLVLSRIGADVFQSRLERLRESKQFNSSAMHILKKDQVIDPKTGPEIYFDHSFVEFFKSHYDHMINAVTTVQARDVPSPRRSGLGQDSIGTEPTSHTHQGSIGAYGASESAAEIEKYKDAAVSLEKVIEEQMAVIDNLESTVLQLQREKQEYQQQQQQQQQMTTAVATGSGVDAADVEKLVALVDSLRADLESEVKQRMAVEQEQEDLLVCFAEQDMENSALKDRLRAHGEVFDEEADDGDDLGHE</sequence>
<evidence type="ECO:0000256" key="3">
    <source>
        <dbReference type="ARBA" id="ARBA00023054"/>
    </source>
</evidence>
<dbReference type="InterPro" id="IPR024095">
    <property type="entry name" value="Vesicle_P115"/>
</dbReference>
<dbReference type="EMBL" id="JAFCIX010000503">
    <property type="protein sequence ID" value="KAH6588485.1"/>
    <property type="molecule type" value="Genomic_DNA"/>
</dbReference>
<keyword evidence="2" id="KW-0333">Golgi apparatus</keyword>
<evidence type="ECO:0000256" key="1">
    <source>
        <dbReference type="ARBA" id="ARBA00004555"/>
    </source>
</evidence>
<dbReference type="Proteomes" id="UP001648503">
    <property type="component" value="Unassembled WGS sequence"/>
</dbReference>
<protein>
    <recommendedName>
        <fullName evidence="10">Vesicle tethering protein Uso1/P115-like head domain-containing protein</fullName>
    </recommendedName>
</protein>
<proteinExistence type="predicted"/>
<evidence type="ECO:0000256" key="5">
    <source>
        <dbReference type="SAM" id="MobiDB-lite"/>
    </source>
</evidence>
<dbReference type="Gene3D" id="1.25.10.10">
    <property type="entry name" value="Leucine-rich Repeat Variant"/>
    <property type="match status" value="1"/>
</dbReference>
<evidence type="ECO:0000313" key="8">
    <source>
        <dbReference type="EMBL" id="KAH6588485.1"/>
    </source>
</evidence>
<dbReference type="SUPFAM" id="SSF48371">
    <property type="entry name" value="ARM repeat"/>
    <property type="match status" value="1"/>
</dbReference>
<feature type="region of interest" description="Disordered" evidence="5">
    <location>
        <begin position="724"/>
        <end position="756"/>
    </location>
</feature>
<feature type="domain" description="Uso1/p115-like vesicle tethering protein C-terminal" evidence="7">
    <location>
        <begin position="786"/>
        <end position="892"/>
    </location>
</feature>
<dbReference type="Pfam" id="PF04871">
    <property type="entry name" value="Uso1_p115_C"/>
    <property type="match status" value="1"/>
</dbReference>